<keyword evidence="10" id="KW-0540">Nuclease</keyword>
<dbReference type="EC" id="2.1.1.72" evidence="2"/>
<dbReference type="InterPro" id="IPR022749">
    <property type="entry name" value="D12N6_MeTrfase_N"/>
</dbReference>
<keyword evidence="4" id="KW-0808">Transferase</keyword>
<keyword evidence="6" id="KW-0680">Restriction system</keyword>
<evidence type="ECO:0000256" key="3">
    <source>
        <dbReference type="ARBA" id="ARBA00022603"/>
    </source>
</evidence>
<dbReference type="PANTHER" id="PTHR42998:SF1">
    <property type="entry name" value="TYPE I RESTRICTION ENZYME HINDI METHYLASE SUBUNIT"/>
    <property type="match status" value="1"/>
</dbReference>
<comment type="similarity">
    <text evidence="1">Belongs to the N(4)/N(6)-methyltransferase family.</text>
</comment>
<name>A0A1A3MNX6_MYCAS</name>
<dbReference type="Pfam" id="PF02384">
    <property type="entry name" value="N6_Mtase"/>
    <property type="match status" value="1"/>
</dbReference>
<evidence type="ECO:0000313" key="10">
    <source>
        <dbReference type="EMBL" id="OBK09902.1"/>
    </source>
</evidence>
<dbReference type="GO" id="GO:0003677">
    <property type="term" value="F:DNA binding"/>
    <property type="evidence" value="ECO:0007669"/>
    <property type="project" value="InterPro"/>
</dbReference>
<accession>A0A1A3MNX6</accession>
<keyword evidence="3" id="KW-0489">Methyltransferase</keyword>
<dbReference type="SUPFAM" id="SSF53335">
    <property type="entry name" value="S-adenosyl-L-methionine-dependent methyltransferases"/>
    <property type="match status" value="1"/>
</dbReference>
<dbReference type="GO" id="GO:0009307">
    <property type="term" value="P:DNA restriction-modification system"/>
    <property type="evidence" value="ECO:0007669"/>
    <property type="project" value="UniProtKB-KW"/>
</dbReference>
<evidence type="ECO:0000256" key="6">
    <source>
        <dbReference type="ARBA" id="ARBA00022747"/>
    </source>
</evidence>
<comment type="caution">
    <text evidence="10">The sequence shown here is derived from an EMBL/GenBank/DDBJ whole genome shotgun (WGS) entry which is preliminary data.</text>
</comment>
<dbReference type="Proteomes" id="UP000093629">
    <property type="component" value="Unassembled WGS sequence"/>
</dbReference>
<reference evidence="10 11" key="1">
    <citation type="submission" date="2016-06" db="EMBL/GenBank/DDBJ databases">
        <authorList>
            <person name="Kjaerup R.B."/>
            <person name="Dalgaard T.S."/>
            <person name="Juul-Madsen H.R."/>
        </authorList>
    </citation>
    <scope>NUCLEOTIDE SEQUENCE [LARGE SCALE GENOMIC DNA]</scope>
    <source>
        <strain evidence="10 11">1245139.5</strain>
    </source>
</reference>
<dbReference type="InterPro" id="IPR052916">
    <property type="entry name" value="Type-I_RE_MTase_Subunit"/>
</dbReference>
<dbReference type="InterPro" id="IPR038333">
    <property type="entry name" value="T1MK-like_N_sf"/>
</dbReference>
<organism evidence="10 11">
    <name type="scientific">Mycobacterium asiaticum</name>
    <dbReference type="NCBI Taxonomy" id="1790"/>
    <lineage>
        <taxon>Bacteria</taxon>
        <taxon>Bacillati</taxon>
        <taxon>Actinomycetota</taxon>
        <taxon>Actinomycetes</taxon>
        <taxon>Mycobacteriales</taxon>
        <taxon>Mycobacteriaceae</taxon>
        <taxon>Mycobacterium</taxon>
    </lineage>
</organism>
<dbReference type="OrthoDB" id="9784823at2"/>
<gene>
    <name evidence="10" type="ORF">A5636_16490</name>
</gene>
<evidence type="ECO:0000256" key="1">
    <source>
        <dbReference type="ARBA" id="ARBA00006594"/>
    </source>
</evidence>
<comment type="catalytic activity">
    <reaction evidence="7">
        <text>a 2'-deoxyadenosine in DNA + S-adenosyl-L-methionine = an N(6)-methyl-2'-deoxyadenosine in DNA + S-adenosyl-L-homocysteine + H(+)</text>
        <dbReference type="Rhea" id="RHEA:15197"/>
        <dbReference type="Rhea" id="RHEA-COMP:12418"/>
        <dbReference type="Rhea" id="RHEA-COMP:12419"/>
        <dbReference type="ChEBI" id="CHEBI:15378"/>
        <dbReference type="ChEBI" id="CHEBI:57856"/>
        <dbReference type="ChEBI" id="CHEBI:59789"/>
        <dbReference type="ChEBI" id="CHEBI:90615"/>
        <dbReference type="ChEBI" id="CHEBI:90616"/>
        <dbReference type="EC" id="2.1.1.72"/>
    </reaction>
</comment>
<dbReference type="Gene3D" id="1.20.1260.30">
    <property type="match status" value="1"/>
</dbReference>
<evidence type="ECO:0000259" key="8">
    <source>
        <dbReference type="Pfam" id="PF02384"/>
    </source>
</evidence>
<dbReference type="PANTHER" id="PTHR42998">
    <property type="entry name" value="TYPE I RESTRICTION ENZYME HINDVIIP M PROTEIN-RELATED"/>
    <property type="match status" value="1"/>
</dbReference>
<sequence length="538" mass="59276">MPPRNKPGPQAPSTSKELKDTLWKAADKLRGSLPASQYKDVILGLVFLKYISDASEEHREIRSESIEDPGNYHAEHIFVVPAAARWTFLVDNAEGTPGDDGGPSKNIGQLIDEAMDAVMKANPTLAGMLPRLYHRDNVDQRRLGELIDLFSNARFSRQGAHHARDLMGEVYEYFLGNFARAEGRRGGEFFTPPSVVKVIVEVLEPTTGRVYDPCCGSGGMFVQTEKFIAEHHGDAKDIAIYGQESIEETWRIAKMNLAVHGIDHSGLGSRWGDTFAWDQHADIQMDYVMANPPFNIKDWVRNANDPRWRFGVPPANNANYAWIQHVLSKLTPGGKAGVVMANGSMSSNSNGEGAIRAQIVEADLVSCMIGLPTQLFRSTAIPVCLWFFAKDKKAGEQGSVDRSGQVLFIDAREFGYLVDRAERALSDEDIVRIGDTYHAWRGSSSAVTKGVVYEDIPGFCRSVAVAEIKAADYALTPGRYVGAPELADDGEPIDQKVARLKTEMLAAFDESARLEKVVRERLQRLDGLLQPAQPDLGG</sequence>
<keyword evidence="11" id="KW-1185">Reference proteome</keyword>
<evidence type="ECO:0000259" key="9">
    <source>
        <dbReference type="Pfam" id="PF12161"/>
    </source>
</evidence>
<proteinExistence type="inferred from homology"/>
<dbReference type="RefSeq" id="WP_065161319.1">
    <property type="nucleotide sequence ID" value="NZ_LZLQ01000154.1"/>
</dbReference>
<dbReference type="InterPro" id="IPR029063">
    <property type="entry name" value="SAM-dependent_MTases_sf"/>
</dbReference>
<dbReference type="PRINTS" id="PR00507">
    <property type="entry name" value="N12N6MTFRASE"/>
</dbReference>
<dbReference type="GO" id="GO:0004519">
    <property type="term" value="F:endonuclease activity"/>
    <property type="evidence" value="ECO:0007669"/>
    <property type="project" value="UniProtKB-KW"/>
</dbReference>
<evidence type="ECO:0000256" key="2">
    <source>
        <dbReference type="ARBA" id="ARBA00011900"/>
    </source>
</evidence>
<dbReference type="AlphaFoldDB" id="A0A1A3MNX6"/>
<dbReference type="GO" id="GO:0008170">
    <property type="term" value="F:N-methyltransferase activity"/>
    <property type="evidence" value="ECO:0007669"/>
    <property type="project" value="InterPro"/>
</dbReference>
<protein>
    <recommendedName>
        <fullName evidence="2">site-specific DNA-methyltransferase (adenine-specific)</fullName>
        <ecNumber evidence="2">2.1.1.72</ecNumber>
    </recommendedName>
</protein>
<dbReference type="Gene3D" id="3.40.50.150">
    <property type="entry name" value="Vaccinia Virus protein VP39"/>
    <property type="match status" value="1"/>
</dbReference>
<keyword evidence="10" id="KW-0378">Hydrolase</keyword>
<feature type="domain" description="DNA methylase adenine-specific" evidence="8">
    <location>
        <begin position="163"/>
        <end position="488"/>
    </location>
</feature>
<dbReference type="GO" id="GO:0032259">
    <property type="term" value="P:methylation"/>
    <property type="evidence" value="ECO:0007669"/>
    <property type="project" value="UniProtKB-KW"/>
</dbReference>
<dbReference type="GO" id="GO:0009007">
    <property type="term" value="F:site-specific DNA-methyltransferase (adenine-specific) activity"/>
    <property type="evidence" value="ECO:0007669"/>
    <property type="project" value="UniProtKB-EC"/>
</dbReference>
<dbReference type="Pfam" id="PF12161">
    <property type="entry name" value="HsdM_N"/>
    <property type="match status" value="1"/>
</dbReference>
<evidence type="ECO:0000256" key="5">
    <source>
        <dbReference type="ARBA" id="ARBA00022691"/>
    </source>
</evidence>
<keyword evidence="5" id="KW-0949">S-adenosyl-L-methionine</keyword>
<evidence type="ECO:0000256" key="7">
    <source>
        <dbReference type="ARBA" id="ARBA00047942"/>
    </source>
</evidence>
<evidence type="ECO:0000256" key="4">
    <source>
        <dbReference type="ARBA" id="ARBA00022679"/>
    </source>
</evidence>
<dbReference type="InterPro" id="IPR003356">
    <property type="entry name" value="DNA_methylase_A-5"/>
</dbReference>
<evidence type="ECO:0000313" key="11">
    <source>
        <dbReference type="Proteomes" id="UP000093629"/>
    </source>
</evidence>
<dbReference type="EMBL" id="LZLQ01000154">
    <property type="protein sequence ID" value="OBK09902.1"/>
    <property type="molecule type" value="Genomic_DNA"/>
</dbReference>
<keyword evidence="10" id="KW-0255">Endonuclease</keyword>
<feature type="domain" description="N6 adenine-specific DNA methyltransferase N-terminal" evidence="9">
    <location>
        <begin position="18"/>
        <end position="150"/>
    </location>
</feature>